<sequence>MTSTAWSVSQRVQLVVVGTVRRMRVLFAMDVGTVTLRPPSEVTQTRVFLLLQVASLPSTLYPPLKAFFPFSYLGLQMDAQGPVYEAQDAVYSTVPFFICVVKVRRVSMMLVGNIAIALGGSGPGWPPVVPQIQLAVVFVFCWLGTVSCGRVSCIGLCLKRAELDINRERLLIKQIKVFIIILSQKYSALSSLIISVID</sequence>
<keyword evidence="1" id="KW-0812">Transmembrane</keyword>
<name>A0A8J8NCF9_HALGN</name>
<keyword evidence="3" id="KW-1185">Reference proteome</keyword>
<organism evidence="2 3">
    <name type="scientific">Halteria grandinella</name>
    <dbReference type="NCBI Taxonomy" id="5974"/>
    <lineage>
        <taxon>Eukaryota</taxon>
        <taxon>Sar</taxon>
        <taxon>Alveolata</taxon>
        <taxon>Ciliophora</taxon>
        <taxon>Intramacronucleata</taxon>
        <taxon>Spirotrichea</taxon>
        <taxon>Stichotrichia</taxon>
        <taxon>Sporadotrichida</taxon>
        <taxon>Halteriidae</taxon>
        <taxon>Halteria</taxon>
    </lineage>
</organism>
<dbReference type="AlphaFoldDB" id="A0A8J8NCF9"/>
<gene>
    <name evidence="2" type="ORF">FGO68_gene17175</name>
</gene>
<keyword evidence="1" id="KW-0472">Membrane</keyword>
<dbReference type="Proteomes" id="UP000785679">
    <property type="component" value="Unassembled WGS sequence"/>
</dbReference>
<evidence type="ECO:0000313" key="3">
    <source>
        <dbReference type="Proteomes" id="UP000785679"/>
    </source>
</evidence>
<protein>
    <submittedName>
        <fullName evidence="2">Uncharacterized protein</fullName>
    </submittedName>
</protein>
<evidence type="ECO:0000256" key="1">
    <source>
        <dbReference type="SAM" id="Phobius"/>
    </source>
</evidence>
<reference evidence="2" key="1">
    <citation type="submission" date="2019-06" db="EMBL/GenBank/DDBJ databases">
        <authorList>
            <person name="Zheng W."/>
        </authorList>
    </citation>
    <scope>NUCLEOTIDE SEQUENCE</scope>
    <source>
        <strain evidence="2">QDHG01</strain>
    </source>
</reference>
<evidence type="ECO:0000313" key="2">
    <source>
        <dbReference type="EMBL" id="TNV72161.1"/>
    </source>
</evidence>
<proteinExistence type="predicted"/>
<feature type="transmembrane region" description="Helical" evidence="1">
    <location>
        <begin position="177"/>
        <end position="197"/>
    </location>
</feature>
<accession>A0A8J8NCF9</accession>
<feature type="transmembrane region" description="Helical" evidence="1">
    <location>
        <begin position="132"/>
        <end position="156"/>
    </location>
</feature>
<dbReference type="EMBL" id="RRYP01023921">
    <property type="protein sequence ID" value="TNV72161.1"/>
    <property type="molecule type" value="Genomic_DNA"/>
</dbReference>
<feature type="transmembrane region" description="Helical" evidence="1">
    <location>
        <begin position="106"/>
        <end position="126"/>
    </location>
</feature>
<keyword evidence="1" id="KW-1133">Transmembrane helix</keyword>
<comment type="caution">
    <text evidence="2">The sequence shown here is derived from an EMBL/GenBank/DDBJ whole genome shotgun (WGS) entry which is preliminary data.</text>
</comment>